<feature type="chain" id="PRO_5047285221" evidence="1">
    <location>
        <begin position="25"/>
        <end position="292"/>
    </location>
</feature>
<organism evidence="2 3">
    <name type="scientific">Xylocopa violacea</name>
    <name type="common">Violet carpenter bee</name>
    <name type="synonym">Apis violacea</name>
    <dbReference type="NCBI Taxonomy" id="135666"/>
    <lineage>
        <taxon>Eukaryota</taxon>
        <taxon>Metazoa</taxon>
        <taxon>Ecdysozoa</taxon>
        <taxon>Arthropoda</taxon>
        <taxon>Hexapoda</taxon>
        <taxon>Insecta</taxon>
        <taxon>Pterygota</taxon>
        <taxon>Neoptera</taxon>
        <taxon>Endopterygota</taxon>
        <taxon>Hymenoptera</taxon>
        <taxon>Apocrita</taxon>
        <taxon>Aculeata</taxon>
        <taxon>Apoidea</taxon>
        <taxon>Anthophila</taxon>
        <taxon>Apidae</taxon>
        <taxon>Xylocopa</taxon>
        <taxon>Xylocopa</taxon>
    </lineage>
</organism>
<name>A0ABP1NBI2_XYLVO</name>
<comment type="caution">
    <text evidence="2">The sequence shown here is derived from an EMBL/GenBank/DDBJ whole genome shotgun (WGS) entry which is preliminary data.</text>
</comment>
<accession>A0ABP1NBI2</accession>
<sequence length="292" mass="33295">MQLTSINLLAAGLSLLSIVDPLHSDPQRFYWANYEPHRDPSSVQRPSPSVANVRQTSYFRTPSASLSFPTETLETRYPQSIGYSGYHDFGPRNREEKSMERGIKFKDEDAEDNSKEREIAEKMRILDDLLSDNASKKDLDRNGIDDKIMSEESRRVVREVRKHRPGFFWTLARVTFEMVNDTRSAIKQISDIINNTIAPDSATQSSMMKESLVAATTTNATETSSMTTTAAPYVLTRTELQRLIRRNVLGLVRLFNIEWSDALNQSETNVKEFQKDLGNQVGMYLRDNPNAF</sequence>
<evidence type="ECO:0000313" key="3">
    <source>
        <dbReference type="Proteomes" id="UP001642520"/>
    </source>
</evidence>
<evidence type="ECO:0000256" key="1">
    <source>
        <dbReference type="SAM" id="SignalP"/>
    </source>
</evidence>
<evidence type="ECO:0000313" key="2">
    <source>
        <dbReference type="EMBL" id="CAL7936915.1"/>
    </source>
</evidence>
<reference evidence="2 3" key="1">
    <citation type="submission" date="2024-08" db="EMBL/GenBank/DDBJ databases">
        <authorList>
            <person name="Will J Nash"/>
            <person name="Angela Man"/>
            <person name="Seanna McTaggart"/>
            <person name="Kendall Baker"/>
            <person name="Tom Barker"/>
            <person name="Leah Catchpole"/>
            <person name="Alex Durrant"/>
            <person name="Karim Gharbi"/>
            <person name="Naomi Irish"/>
            <person name="Gemy Kaithakottil"/>
            <person name="Debby Ku"/>
            <person name="Aaliyah Providence"/>
            <person name="Felix Shaw"/>
            <person name="David Swarbreck"/>
            <person name="Chris Watkins"/>
            <person name="Ann M. McCartney"/>
            <person name="Giulio Formenti"/>
            <person name="Alice Mouton"/>
            <person name="Noel Vella"/>
            <person name="Bjorn M von Reumont"/>
            <person name="Adriana Vella"/>
            <person name="Wilfried Haerty"/>
        </authorList>
    </citation>
    <scope>NUCLEOTIDE SEQUENCE [LARGE SCALE GENOMIC DNA]</scope>
</reference>
<dbReference type="Proteomes" id="UP001642520">
    <property type="component" value="Unassembled WGS sequence"/>
</dbReference>
<protein>
    <submittedName>
        <fullName evidence="2">Uncharacterized protein</fullName>
    </submittedName>
</protein>
<keyword evidence="1" id="KW-0732">Signal</keyword>
<proteinExistence type="predicted"/>
<keyword evidence="3" id="KW-1185">Reference proteome</keyword>
<feature type="signal peptide" evidence="1">
    <location>
        <begin position="1"/>
        <end position="24"/>
    </location>
</feature>
<dbReference type="EMBL" id="CAXAJV020001287">
    <property type="protein sequence ID" value="CAL7936915.1"/>
    <property type="molecule type" value="Genomic_DNA"/>
</dbReference>
<gene>
    <name evidence="2" type="ORF">XYLVIOL_LOCUS2443</name>
</gene>